<dbReference type="InParanoid" id="A0A1Y2EAM3"/>
<dbReference type="GeneID" id="63779632"/>
<dbReference type="Proteomes" id="UP000193689">
    <property type="component" value="Unassembled WGS sequence"/>
</dbReference>
<dbReference type="RefSeq" id="XP_040718651.1">
    <property type="nucleotide sequence ID" value="XM_040863420.1"/>
</dbReference>
<accession>A0A1Y2EAM3</accession>
<comment type="caution">
    <text evidence="1">The sequence shown here is derived from an EMBL/GenBank/DDBJ whole genome shotgun (WGS) entry which is preliminary data.</text>
</comment>
<evidence type="ECO:0000313" key="2">
    <source>
        <dbReference type="Proteomes" id="UP000193689"/>
    </source>
</evidence>
<sequence length="202" mass="22214">MPCWHSISPQTQLLPPFEPRLKRLLQINHHTKEKARLAGTLNVALAVKAGCVSKTKASPQPKALRRSRYSLKDIQRQSIRVALYESYKYALAHSQKLEAQLPQPLLNATTYSAAAAGSTPCPATSTFAKSALKPPKKLPTNDNFRGVRASTNGWCCVKSVISKSTMVGMDEMDVSTVAIDDWEKKHNVLLGNGEKEVMVTGR</sequence>
<proteinExistence type="predicted"/>
<dbReference type="AlphaFoldDB" id="A0A1Y2EAM3"/>
<reference evidence="1 2" key="1">
    <citation type="submission" date="2016-07" db="EMBL/GenBank/DDBJ databases">
        <title>Pervasive Adenine N6-methylation of Active Genes in Fungi.</title>
        <authorList>
            <consortium name="DOE Joint Genome Institute"/>
            <person name="Mondo S.J."/>
            <person name="Dannebaum R.O."/>
            <person name="Kuo R.C."/>
            <person name="Labutti K."/>
            <person name="Haridas S."/>
            <person name="Kuo A."/>
            <person name="Salamov A."/>
            <person name="Ahrendt S.R."/>
            <person name="Lipzen A."/>
            <person name="Sullivan W."/>
            <person name="Andreopoulos W.B."/>
            <person name="Clum A."/>
            <person name="Lindquist E."/>
            <person name="Daum C."/>
            <person name="Ramamoorthy G.K."/>
            <person name="Gryganskyi A."/>
            <person name="Culley D."/>
            <person name="Magnuson J.K."/>
            <person name="James T.Y."/>
            <person name="O'Malley M.A."/>
            <person name="Stajich J.E."/>
            <person name="Spatafora J.W."/>
            <person name="Visel A."/>
            <person name="Grigoriev I.V."/>
        </authorList>
    </citation>
    <scope>NUCLEOTIDE SEQUENCE [LARGE SCALE GENOMIC DNA]</scope>
    <source>
        <strain evidence="1 2">CBS 129021</strain>
    </source>
</reference>
<name>A0A1Y2EAM3_9PEZI</name>
<dbReference type="EMBL" id="MCFJ01000003">
    <property type="protein sequence ID" value="ORY68364.1"/>
    <property type="molecule type" value="Genomic_DNA"/>
</dbReference>
<organism evidence="1 2">
    <name type="scientific">Pseudomassariella vexata</name>
    <dbReference type="NCBI Taxonomy" id="1141098"/>
    <lineage>
        <taxon>Eukaryota</taxon>
        <taxon>Fungi</taxon>
        <taxon>Dikarya</taxon>
        <taxon>Ascomycota</taxon>
        <taxon>Pezizomycotina</taxon>
        <taxon>Sordariomycetes</taxon>
        <taxon>Xylariomycetidae</taxon>
        <taxon>Amphisphaeriales</taxon>
        <taxon>Pseudomassariaceae</taxon>
        <taxon>Pseudomassariella</taxon>
    </lineage>
</organism>
<protein>
    <submittedName>
        <fullName evidence="1">Uncharacterized protein</fullName>
    </submittedName>
</protein>
<gene>
    <name evidence="1" type="ORF">BCR38DRAFT_481852</name>
</gene>
<keyword evidence="2" id="KW-1185">Reference proteome</keyword>
<evidence type="ECO:0000313" key="1">
    <source>
        <dbReference type="EMBL" id="ORY68364.1"/>
    </source>
</evidence>